<evidence type="ECO:0000313" key="1">
    <source>
        <dbReference type="EMBL" id="CAD8122194.1"/>
    </source>
</evidence>
<accession>A0A8S1R4G3</accession>
<gene>
    <name evidence="1" type="ORF">PSON_ATCC_30995.1.T1370015</name>
</gene>
<reference evidence="1" key="1">
    <citation type="submission" date="2021-01" db="EMBL/GenBank/DDBJ databases">
        <authorList>
            <consortium name="Genoscope - CEA"/>
            <person name="William W."/>
        </authorList>
    </citation>
    <scope>NUCLEOTIDE SEQUENCE</scope>
</reference>
<comment type="caution">
    <text evidence="1">The sequence shown here is derived from an EMBL/GenBank/DDBJ whole genome shotgun (WGS) entry which is preliminary data.</text>
</comment>
<dbReference type="EMBL" id="CAJJDN010000137">
    <property type="protein sequence ID" value="CAD8122194.1"/>
    <property type="molecule type" value="Genomic_DNA"/>
</dbReference>
<evidence type="ECO:0000313" key="2">
    <source>
        <dbReference type="Proteomes" id="UP000692954"/>
    </source>
</evidence>
<dbReference type="AlphaFoldDB" id="A0A8S1R4G3"/>
<name>A0A8S1R4G3_9CILI</name>
<protein>
    <submittedName>
        <fullName evidence="1">Uncharacterized protein</fullName>
    </submittedName>
</protein>
<keyword evidence="2" id="KW-1185">Reference proteome</keyword>
<proteinExistence type="predicted"/>
<sequence length="79" mass="9343">MQQKRVQTSSFKQYKSFYQISKSKNVLKKIHKVSLMMVENLLFALLLLYERQQTQQNGSQLKEACDRTRGLILMSQFIV</sequence>
<dbReference type="Proteomes" id="UP000692954">
    <property type="component" value="Unassembled WGS sequence"/>
</dbReference>
<organism evidence="1 2">
    <name type="scientific">Paramecium sonneborni</name>
    <dbReference type="NCBI Taxonomy" id="65129"/>
    <lineage>
        <taxon>Eukaryota</taxon>
        <taxon>Sar</taxon>
        <taxon>Alveolata</taxon>
        <taxon>Ciliophora</taxon>
        <taxon>Intramacronucleata</taxon>
        <taxon>Oligohymenophorea</taxon>
        <taxon>Peniculida</taxon>
        <taxon>Parameciidae</taxon>
        <taxon>Paramecium</taxon>
    </lineage>
</organism>